<sequence>MASLAAQSPTGRDPSPLLSNNPFRNRNGPPSPALPSPTPNGRPVSRNPFLDITDMAAPAHASTTMAPQPVKPAFGDNTTELLGNLSISELPKRRAPPPPPTQINGASTRPENVPLGSRVLPPGKPRGAPGELNIFADSSRDCRPRSNSDTSIRDKTNKFLDPNDDRRRRERRHRDPRKDGRPRAPSRRLDVIDKLDVTSIYGTGLFHHDGPFDACNPHRNRKGSRAAPMQAFPKDSRNMALGGSGPNHSNIDLAQFHGQGEEGYNDYSTSAVVDEYGDGVKRPDVATRSASFHPITRVEPLHGEESMGLGTSTFLEGAPASKAALQRRESDFDEGQSGAGAGLGRKKSLARKIRGISNNRVVPGGGRTTSPELGERRVRTPTSPLRSSQSMHENNPFFKDYDREYERKGAQIVFAEEKAGRTRAPSSPKQRRSGLERKTTSESVGEEPKAGGGGGGFLSRVKSLKGGARKARG</sequence>
<feature type="compositionally biased region" description="Polar residues" evidence="1">
    <location>
        <begin position="1"/>
        <end position="10"/>
    </location>
</feature>
<dbReference type="Proteomes" id="UP000606974">
    <property type="component" value="Unassembled WGS sequence"/>
</dbReference>
<dbReference type="OrthoDB" id="5352132at2759"/>
<organism evidence="2 3">
    <name type="scientific">Endocarpon pusillum</name>
    <dbReference type="NCBI Taxonomy" id="364733"/>
    <lineage>
        <taxon>Eukaryota</taxon>
        <taxon>Fungi</taxon>
        <taxon>Dikarya</taxon>
        <taxon>Ascomycota</taxon>
        <taxon>Pezizomycotina</taxon>
        <taxon>Eurotiomycetes</taxon>
        <taxon>Chaetothyriomycetidae</taxon>
        <taxon>Verrucariales</taxon>
        <taxon>Verrucariaceae</taxon>
        <taxon>Endocarpon</taxon>
    </lineage>
</organism>
<feature type="compositionally biased region" description="Basic and acidic residues" evidence="1">
    <location>
        <begin position="138"/>
        <end position="167"/>
    </location>
</feature>
<proteinExistence type="predicted"/>
<evidence type="ECO:0000256" key="1">
    <source>
        <dbReference type="SAM" id="MobiDB-lite"/>
    </source>
</evidence>
<feature type="compositionally biased region" description="Pro residues" evidence="1">
    <location>
        <begin position="29"/>
        <end position="40"/>
    </location>
</feature>
<evidence type="ECO:0008006" key="4">
    <source>
        <dbReference type="Google" id="ProtNLM"/>
    </source>
</evidence>
<dbReference type="AlphaFoldDB" id="A0A8H7AK80"/>
<dbReference type="InterPro" id="IPR013226">
    <property type="entry name" value="Pal1"/>
</dbReference>
<feature type="region of interest" description="Disordered" evidence="1">
    <location>
        <begin position="1"/>
        <end position="189"/>
    </location>
</feature>
<keyword evidence="3" id="KW-1185">Reference proteome</keyword>
<dbReference type="EMBL" id="JAACFV010000028">
    <property type="protein sequence ID" value="KAF7510645.1"/>
    <property type="molecule type" value="Genomic_DNA"/>
</dbReference>
<comment type="caution">
    <text evidence="2">The sequence shown here is derived from an EMBL/GenBank/DDBJ whole genome shotgun (WGS) entry which is preliminary data.</text>
</comment>
<dbReference type="PANTHER" id="PTHR28307">
    <property type="entry name" value="PROTEIN PAL1"/>
    <property type="match status" value="1"/>
</dbReference>
<feature type="compositionally biased region" description="Basic and acidic residues" evidence="1">
    <location>
        <begin position="176"/>
        <end position="189"/>
    </location>
</feature>
<feature type="compositionally biased region" description="Basic residues" evidence="1">
    <location>
        <begin position="344"/>
        <end position="354"/>
    </location>
</feature>
<feature type="compositionally biased region" description="Polar residues" evidence="1">
    <location>
        <begin position="380"/>
        <end position="393"/>
    </location>
</feature>
<accession>A0A8H7AK80</accession>
<evidence type="ECO:0000313" key="3">
    <source>
        <dbReference type="Proteomes" id="UP000606974"/>
    </source>
</evidence>
<protein>
    <recommendedName>
        <fullName evidence="4">Pal1 cell morphology protein</fullName>
    </recommendedName>
</protein>
<evidence type="ECO:0000313" key="2">
    <source>
        <dbReference type="EMBL" id="KAF7510645.1"/>
    </source>
</evidence>
<name>A0A8H7AK80_9EURO</name>
<feature type="region of interest" description="Disordered" evidence="1">
    <location>
        <begin position="413"/>
        <end position="473"/>
    </location>
</feature>
<reference evidence="2" key="1">
    <citation type="submission" date="2020-02" db="EMBL/GenBank/DDBJ databases">
        <authorList>
            <person name="Palmer J.M."/>
        </authorList>
    </citation>
    <scope>NUCLEOTIDE SEQUENCE</scope>
    <source>
        <strain evidence="2">EPUS1.4</strain>
        <tissue evidence="2">Thallus</tissue>
    </source>
</reference>
<dbReference type="Pfam" id="PF08316">
    <property type="entry name" value="Pal1"/>
    <property type="match status" value="1"/>
</dbReference>
<feature type="region of interest" description="Disordered" evidence="1">
    <location>
        <begin position="326"/>
        <end position="397"/>
    </location>
</feature>
<gene>
    <name evidence="2" type="ORF">GJ744_006257</name>
</gene>
<dbReference type="PANTHER" id="PTHR28307:SF2">
    <property type="entry name" value="PROTEIN PAL1"/>
    <property type="match status" value="1"/>
</dbReference>
<feature type="compositionally biased region" description="Polar residues" evidence="1">
    <location>
        <begin position="76"/>
        <end position="87"/>
    </location>
</feature>
<dbReference type="GO" id="GO:0005737">
    <property type="term" value="C:cytoplasm"/>
    <property type="evidence" value="ECO:0007669"/>
    <property type="project" value="TreeGrafter"/>
</dbReference>